<sequence length="288" mass="31495">MSVLSSPQGSPERVWSLLVGLQALGGTASSEIYKALLSPVVDSSLVNDTRGVISSLGLVRTSGHEVSLIDGLDLADMASFADDVYDRLIALELDNIDAVLLTTYAWICARSDREGNVSWLYVLTRQQFADQAAQAQGQAGTESPRINATKLNAWYRWLVFMGMGESLPLPKSQILFSPAQRLRRELQRARARLPDEMTADAFRGFIASRLPYLDGGRFFTEACAWIGHAPPARQFSPMLSDALRDLHDDGTLRLCLSGDAMTHIGLTENPAHAINAFTTVRVNGGQEQ</sequence>
<reference evidence="1 2" key="1">
    <citation type="submission" date="2018-01" db="EMBL/GenBank/DDBJ databases">
        <title>Draft Genome Sequence of Komagataeibacter maltaceti LMG 1529, a Vinegar Producing Acetic Acid Bacterium Isolated from Malt Vinegar Brewery Acetifiers.</title>
        <authorList>
            <person name="Zhang Q."/>
            <person name="Hollensteiner J."/>
            <person name="Poehlein A."/>
            <person name="Daniel R."/>
        </authorList>
    </citation>
    <scope>NUCLEOTIDE SEQUENCE [LARGE SCALE GENOMIC DNA]</scope>
    <source>
        <strain evidence="1 2">LMG 1529</strain>
    </source>
</reference>
<dbReference type="RefSeq" id="WP_110095053.1">
    <property type="nucleotide sequence ID" value="NZ_NKUE01000002.1"/>
</dbReference>
<evidence type="ECO:0000313" key="2">
    <source>
        <dbReference type="Proteomes" id="UP000237344"/>
    </source>
</evidence>
<dbReference type="Proteomes" id="UP000237344">
    <property type="component" value="Unassembled WGS sequence"/>
</dbReference>
<evidence type="ECO:0000313" key="1">
    <source>
        <dbReference type="EMBL" id="POF62925.1"/>
    </source>
</evidence>
<dbReference type="OrthoDB" id="8335785at2"/>
<keyword evidence="2" id="KW-1185">Reference proteome</keyword>
<proteinExistence type="predicted"/>
<comment type="caution">
    <text evidence="1">The sequence shown here is derived from an EMBL/GenBank/DDBJ whole genome shotgun (WGS) entry which is preliminary data.</text>
</comment>
<organism evidence="1 2">
    <name type="scientific">Novacetimonas maltaceti</name>
    <dbReference type="NCBI Taxonomy" id="1203393"/>
    <lineage>
        <taxon>Bacteria</taxon>
        <taxon>Pseudomonadati</taxon>
        <taxon>Pseudomonadota</taxon>
        <taxon>Alphaproteobacteria</taxon>
        <taxon>Acetobacterales</taxon>
        <taxon>Acetobacteraceae</taxon>
        <taxon>Novacetimonas</taxon>
    </lineage>
</organism>
<gene>
    <name evidence="1" type="ORF">KMAL_14250</name>
</gene>
<dbReference type="EMBL" id="POTC01000014">
    <property type="protein sequence ID" value="POF62925.1"/>
    <property type="molecule type" value="Genomic_DNA"/>
</dbReference>
<name>A0A2S3W215_9PROT</name>
<accession>A0A2S3W215</accession>
<dbReference type="AlphaFoldDB" id="A0A2S3W215"/>
<protein>
    <submittedName>
        <fullName evidence="1">Uncharacterized protein</fullName>
    </submittedName>
</protein>